<feature type="transmembrane region" description="Helical" evidence="6">
    <location>
        <begin position="12"/>
        <end position="31"/>
    </location>
</feature>
<feature type="domain" description="Methyl-accepting transducer" evidence="7">
    <location>
        <begin position="384"/>
        <end position="620"/>
    </location>
</feature>
<dbReference type="FunFam" id="1.10.287.950:FF:000001">
    <property type="entry name" value="Methyl-accepting chemotaxis sensory transducer"/>
    <property type="match status" value="1"/>
</dbReference>
<dbReference type="PRINTS" id="PR00260">
    <property type="entry name" value="CHEMTRNSDUCR"/>
</dbReference>
<dbReference type="AlphaFoldDB" id="A0A0A5I2S2"/>
<keyword evidence="6" id="KW-0472">Membrane</keyword>
<dbReference type="GO" id="GO:0004888">
    <property type="term" value="F:transmembrane signaling receptor activity"/>
    <property type="evidence" value="ECO:0007669"/>
    <property type="project" value="InterPro"/>
</dbReference>
<accession>A0A0A5I2S2</accession>
<dbReference type="PROSITE" id="PS50885">
    <property type="entry name" value="HAMP"/>
    <property type="match status" value="1"/>
</dbReference>
<dbReference type="STRING" id="379097.SE23_06800"/>
<evidence type="ECO:0000256" key="4">
    <source>
        <dbReference type="PROSITE-ProRule" id="PRU00284"/>
    </source>
</evidence>
<keyword evidence="6" id="KW-1133">Transmembrane helix</keyword>
<sequence length="656" mass="72713">MKLSLNIVQRTILGYLGMFILLAALGVFSYVNLTKVDANIGSITQIATPQLVKSSQLRTSILNSQRLLLEYLTFEDIDALPAIKASFDNERKEFESIFKQLNDEQSTSSGNIASLTSSFYQDAQRIMNLHNESLYAQQNLYLAQAEFVKFEDAFQRVTQQLLTKLSKSRSQSNKVDRLTSGIKRDLRTLRAANPDMDLVKLIDNFNRNTTLAKEGIQNVKLSAGLIKRFDTVVEKLKIAGVSEKGMLPLMLTVKNQQEEIRALIRQVQQKSRTLEKAFDRLADNALTAVDNAKTATEQSVYSAERLIVILTVISALVAMLIGYLTAKAIHTPLTLINRVLRLMREGDMTHKVRYESNCEFGELSHSIDKLVGEMKHLLSQINTGSKDLATQATKASQISDSTMSRVSSQVQQIDMVAAAISQMETSVTEVHRSTEQSQNEVEQANESTLMSRQQVASGLTLVEELLDSINTATDITKKLDQYSGNIGSILDVIRDIADQTNLLALNAAIEAARAGEHGRGFAVVADEVRTLANRTQQSTVEIQAMIERLQSSSDEVVSVMNTSQEKTEQCVEQNRVTDKTLQTVVERMGTIKEMSIQVAHASEEQIKVSQEIAQSINEISEIASKTEVEAQGAASVSDALAQLAQNQRTLVKRFKV</sequence>
<feature type="coiled-coil region" evidence="5">
    <location>
        <begin position="253"/>
        <end position="284"/>
    </location>
</feature>
<protein>
    <submittedName>
        <fullName evidence="9">Chemotaxis protein</fullName>
    </submittedName>
</protein>
<dbReference type="InterPro" id="IPR004090">
    <property type="entry name" value="Chemotax_Me-accpt_rcpt"/>
</dbReference>
<evidence type="ECO:0000256" key="3">
    <source>
        <dbReference type="ARBA" id="ARBA00029447"/>
    </source>
</evidence>
<proteinExistence type="inferred from homology"/>
<dbReference type="SMART" id="SM00283">
    <property type="entry name" value="MA"/>
    <property type="match status" value="1"/>
</dbReference>
<dbReference type="PROSITE" id="PS50111">
    <property type="entry name" value="CHEMOTAXIS_TRANSDUC_2"/>
    <property type="match status" value="1"/>
</dbReference>
<dbReference type="CDD" id="cd11386">
    <property type="entry name" value="MCP_signal"/>
    <property type="match status" value="1"/>
</dbReference>
<dbReference type="SUPFAM" id="SSF58104">
    <property type="entry name" value="Methyl-accepting chemotaxis protein (MCP) signaling domain"/>
    <property type="match status" value="1"/>
</dbReference>
<reference evidence="9 10" key="1">
    <citation type="submission" date="2014-10" db="EMBL/GenBank/DDBJ databases">
        <title>Genome sequencing of Vibrio sinaloensis T08.</title>
        <authorList>
            <person name="Chan K.-G."/>
            <person name="Mohamad N.I."/>
        </authorList>
    </citation>
    <scope>NUCLEOTIDE SEQUENCE [LARGE SCALE GENOMIC DNA]</scope>
    <source>
        <strain evidence="9 10">T08</strain>
    </source>
</reference>
<dbReference type="RefSeq" id="WP_038188125.1">
    <property type="nucleotide sequence ID" value="NZ_JAVHXG010000350.1"/>
</dbReference>
<name>A0A0A5I2S2_PHOS4</name>
<organism evidence="9 10">
    <name type="scientific">Photobacterium sp. (strain ATCC 43367)</name>
    <dbReference type="NCBI Taxonomy" id="379097"/>
    <lineage>
        <taxon>Bacteria</taxon>
        <taxon>Pseudomonadati</taxon>
        <taxon>Pseudomonadota</taxon>
        <taxon>Gammaproteobacteria</taxon>
        <taxon>Vibrionales</taxon>
        <taxon>Vibrionaceae</taxon>
        <taxon>Vibrio</taxon>
        <taxon>Vibrio oreintalis group</taxon>
    </lineage>
</organism>
<dbReference type="PANTHER" id="PTHR32089:SF70">
    <property type="entry name" value="ENERGY TAXIS MODULATING METHYL ACCEPTING SENSORY TRANSDUCER"/>
    <property type="match status" value="1"/>
</dbReference>
<evidence type="ECO:0000313" key="10">
    <source>
        <dbReference type="Proteomes" id="UP000030451"/>
    </source>
</evidence>
<dbReference type="GO" id="GO:0006935">
    <property type="term" value="P:chemotaxis"/>
    <property type="evidence" value="ECO:0007669"/>
    <property type="project" value="InterPro"/>
</dbReference>
<evidence type="ECO:0000256" key="5">
    <source>
        <dbReference type="SAM" id="Coils"/>
    </source>
</evidence>
<dbReference type="InterPro" id="IPR003660">
    <property type="entry name" value="HAMP_dom"/>
</dbReference>
<comment type="similarity">
    <text evidence="3">Belongs to the methyl-accepting chemotaxis (MCP) protein family.</text>
</comment>
<feature type="domain" description="HAMP" evidence="8">
    <location>
        <begin position="327"/>
        <end position="379"/>
    </location>
</feature>
<keyword evidence="5" id="KW-0175">Coiled coil</keyword>
<evidence type="ECO:0000259" key="8">
    <source>
        <dbReference type="PROSITE" id="PS50885"/>
    </source>
</evidence>
<gene>
    <name evidence="9" type="ORF">NM06_03710</name>
</gene>
<keyword evidence="6" id="KW-0812">Transmembrane</keyword>
<evidence type="ECO:0000313" key="9">
    <source>
        <dbReference type="EMBL" id="KGY10034.1"/>
    </source>
</evidence>
<dbReference type="PANTHER" id="PTHR32089">
    <property type="entry name" value="METHYL-ACCEPTING CHEMOTAXIS PROTEIN MCPB"/>
    <property type="match status" value="1"/>
</dbReference>
<dbReference type="OrthoDB" id="5579179at2"/>
<dbReference type="InterPro" id="IPR004089">
    <property type="entry name" value="MCPsignal_dom"/>
</dbReference>
<dbReference type="Proteomes" id="UP000030451">
    <property type="component" value="Unassembled WGS sequence"/>
</dbReference>
<comment type="subcellular location">
    <subcellularLocation>
        <location evidence="1">Membrane</location>
    </subcellularLocation>
</comment>
<dbReference type="EMBL" id="JRWP01000004">
    <property type="protein sequence ID" value="KGY10034.1"/>
    <property type="molecule type" value="Genomic_DNA"/>
</dbReference>
<evidence type="ECO:0000256" key="2">
    <source>
        <dbReference type="ARBA" id="ARBA00023224"/>
    </source>
</evidence>
<dbReference type="GO" id="GO:0007165">
    <property type="term" value="P:signal transduction"/>
    <property type="evidence" value="ECO:0007669"/>
    <property type="project" value="UniProtKB-KW"/>
</dbReference>
<dbReference type="Pfam" id="PF00015">
    <property type="entry name" value="MCPsignal"/>
    <property type="match status" value="1"/>
</dbReference>
<evidence type="ECO:0000256" key="1">
    <source>
        <dbReference type="ARBA" id="ARBA00004370"/>
    </source>
</evidence>
<evidence type="ECO:0000256" key="6">
    <source>
        <dbReference type="SAM" id="Phobius"/>
    </source>
</evidence>
<evidence type="ECO:0000259" key="7">
    <source>
        <dbReference type="PROSITE" id="PS50111"/>
    </source>
</evidence>
<dbReference type="GO" id="GO:0016020">
    <property type="term" value="C:membrane"/>
    <property type="evidence" value="ECO:0007669"/>
    <property type="project" value="UniProtKB-SubCell"/>
</dbReference>
<keyword evidence="2 4" id="KW-0807">Transducer</keyword>
<comment type="caution">
    <text evidence="9">The sequence shown here is derived from an EMBL/GenBank/DDBJ whole genome shotgun (WGS) entry which is preliminary data.</text>
</comment>
<dbReference type="Gene3D" id="1.10.287.950">
    <property type="entry name" value="Methyl-accepting chemotaxis protein"/>
    <property type="match status" value="1"/>
</dbReference>